<dbReference type="EMBL" id="CP036200">
    <property type="protein sequence ID" value="QBF83669.1"/>
    <property type="molecule type" value="Genomic_DNA"/>
</dbReference>
<keyword evidence="3" id="KW-1185">Reference proteome</keyword>
<protein>
    <submittedName>
        <fullName evidence="2">Uncharacterized protein</fullName>
    </submittedName>
</protein>
<name>A0A411PJD5_9GAMM</name>
<proteinExistence type="predicted"/>
<dbReference type="KEGG" id="smai:EXU30_13910"/>
<gene>
    <name evidence="2" type="ORF">EXU30_13910</name>
</gene>
<evidence type="ECO:0000256" key="1">
    <source>
        <dbReference type="SAM" id="Phobius"/>
    </source>
</evidence>
<evidence type="ECO:0000313" key="2">
    <source>
        <dbReference type="EMBL" id="QBF83669.1"/>
    </source>
</evidence>
<keyword evidence="1" id="KW-0812">Transmembrane</keyword>
<keyword evidence="1" id="KW-1133">Transmembrane helix</keyword>
<accession>A0A411PJD5</accession>
<sequence>MQIGGCWFDIKAKTLNNRINKKTWSLDDRAFWILSEVVKCRGQVLSLATFKHPHLDESGNAPQALTEEQIAETISVLHYYLGDEHICLLEYMPTRGVVLHHRHTHQHTKVLDNPNAVMSLGQFVAIVMVLLCALMYMYSGIRSSVSNDVDFSVPIYDRSGAFTQLHIYTDPANHEFIEFHKANIVDHLSQCESLPWDTIAASLSKDRFTINFVLKRVLDDRWQFHNVKVLREVEGERFFTLDWLKEVNICE</sequence>
<dbReference type="Proteomes" id="UP000291106">
    <property type="component" value="Chromosome"/>
</dbReference>
<organism evidence="2 3">
    <name type="scientific">Shewanella maritima</name>
    <dbReference type="NCBI Taxonomy" id="2520507"/>
    <lineage>
        <taxon>Bacteria</taxon>
        <taxon>Pseudomonadati</taxon>
        <taxon>Pseudomonadota</taxon>
        <taxon>Gammaproteobacteria</taxon>
        <taxon>Alteromonadales</taxon>
        <taxon>Shewanellaceae</taxon>
        <taxon>Shewanella</taxon>
    </lineage>
</organism>
<keyword evidence="1" id="KW-0472">Membrane</keyword>
<reference evidence="2 3" key="1">
    <citation type="submission" date="2019-02" db="EMBL/GenBank/DDBJ databases">
        <title>Shewanella sp. D4-2 isolated from Dokdo Island.</title>
        <authorList>
            <person name="Baek K."/>
        </authorList>
    </citation>
    <scope>NUCLEOTIDE SEQUENCE [LARGE SCALE GENOMIC DNA]</scope>
    <source>
        <strain evidence="2 3">D4-2</strain>
    </source>
</reference>
<dbReference type="RefSeq" id="WP_130601013.1">
    <property type="nucleotide sequence ID" value="NZ_CP036200.1"/>
</dbReference>
<dbReference type="OrthoDB" id="6266241at2"/>
<feature type="transmembrane region" description="Helical" evidence="1">
    <location>
        <begin position="116"/>
        <end position="138"/>
    </location>
</feature>
<evidence type="ECO:0000313" key="3">
    <source>
        <dbReference type="Proteomes" id="UP000291106"/>
    </source>
</evidence>
<dbReference type="AlphaFoldDB" id="A0A411PJD5"/>